<dbReference type="PANTHER" id="PTHR31088">
    <property type="entry name" value="MEMBRANE-ASSOCIATED PROTEIN VIPP1, CHLOROPLASTIC"/>
    <property type="match status" value="1"/>
</dbReference>
<sequence length="228" mass="25790">MSVFDRLFRIGKANVNHAIDKMEDPVKMIDQILREIDKDLEKVTAATTSQIAVEKRFERELNAAKEMAEKREQQAIQALSGGDEQLAREALTDKKRFDDKVSKIQASYDQAKASSDRLKQQLQDMKERVAEMKTQRSTLIAQAEAAKAQEKINQVMSNVGTEDLGAVFTKMEDKILKMRDQAEAAQTLANEGQELDRKMDQLLKETRDSAVEDELAKLKADLENNKSS</sequence>
<protein>
    <submittedName>
        <fullName evidence="3">PspA/IM30 family protein</fullName>
    </submittedName>
</protein>
<proteinExistence type="inferred from homology"/>
<feature type="coiled-coil region" evidence="2">
    <location>
        <begin position="101"/>
        <end position="149"/>
    </location>
</feature>
<dbReference type="RefSeq" id="WP_377774430.1">
    <property type="nucleotide sequence ID" value="NZ_JBHUHO010000039.1"/>
</dbReference>
<name>A0ABW4YP60_9BACL</name>
<dbReference type="Proteomes" id="UP001597362">
    <property type="component" value="Unassembled WGS sequence"/>
</dbReference>
<dbReference type="Pfam" id="PF04012">
    <property type="entry name" value="PspA_IM30"/>
    <property type="match status" value="1"/>
</dbReference>
<gene>
    <name evidence="3" type="ORF">ACFSJH_16630</name>
</gene>
<evidence type="ECO:0000313" key="4">
    <source>
        <dbReference type="Proteomes" id="UP001597362"/>
    </source>
</evidence>
<keyword evidence="4" id="KW-1185">Reference proteome</keyword>
<evidence type="ECO:0000256" key="2">
    <source>
        <dbReference type="SAM" id="Coils"/>
    </source>
</evidence>
<reference evidence="4" key="1">
    <citation type="journal article" date="2019" name="Int. J. Syst. Evol. Microbiol.">
        <title>The Global Catalogue of Microorganisms (GCM) 10K type strain sequencing project: providing services to taxonomists for standard genome sequencing and annotation.</title>
        <authorList>
            <consortium name="The Broad Institute Genomics Platform"/>
            <consortium name="The Broad Institute Genome Sequencing Center for Infectious Disease"/>
            <person name="Wu L."/>
            <person name="Ma J."/>
        </authorList>
    </citation>
    <scope>NUCLEOTIDE SEQUENCE [LARGE SCALE GENOMIC DNA]</scope>
    <source>
        <strain evidence="4">GH52</strain>
    </source>
</reference>
<organism evidence="3 4">
    <name type="scientific">Paenibacillus yanchengensis</name>
    <dbReference type="NCBI Taxonomy" id="2035833"/>
    <lineage>
        <taxon>Bacteria</taxon>
        <taxon>Bacillati</taxon>
        <taxon>Bacillota</taxon>
        <taxon>Bacilli</taxon>
        <taxon>Bacillales</taxon>
        <taxon>Paenibacillaceae</taxon>
        <taxon>Paenibacillus</taxon>
    </lineage>
</organism>
<keyword evidence="2" id="KW-0175">Coiled coil</keyword>
<accession>A0ABW4YP60</accession>
<evidence type="ECO:0000313" key="3">
    <source>
        <dbReference type="EMBL" id="MFD2117357.1"/>
    </source>
</evidence>
<dbReference type="InterPro" id="IPR007157">
    <property type="entry name" value="PspA_VIPP1"/>
</dbReference>
<dbReference type="EMBL" id="JBHUHO010000039">
    <property type="protein sequence ID" value="MFD2117357.1"/>
    <property type="molecule type" value="Genomic_DNA"/>
</dbReference>
<evidence type="ECO:0000256" key="1">
    <source>
        <dbReference type="ARBA" id="ARBA00043985"/>
    </source>
</evidence>
<dbReference type="PANTHER" id="PTHR31088:SF6">
    <property type="entry name" value="PHAGE SHOCK PROTEIN A"/>
    <property type="match status" value="1"/>
</dbReference>
<comment type="similarity">
    <text evidence="1">Belongs to the PspA/Vipp/IM30 family.</text>
</comment>
<comment type="caution">
    <text evidence="3">The sequence shown here is derived from an EMBL/GenBank/DDBJ whole genome shotgun (WGS) entry which is preliminary data.</text>
</comment>